<dbReference type="RefSeq" id="WP_218444463.1">
    <property type="nucleotide sequence ID" value="NZ_JAGSPA010000001.1"/>
</dbReference>
<feature type="transmembrane region" description="Helical" evidence="1">
    <location>
        <begin position="50"/>
        <end position="72"/>
    </location>
</feature>
<evidence type="ECO:0000313" key="4">
    <source>
        <dbReference type="Proteomes" id="UP000722336"/>
    </source>
</evidence>
<dbReference type="InterPro" id="IPR009597">
    <property type="entry name" value="DUF1206"/>
</dbReference>
<evidence type="ECO:0000259" key="2">
    <source>
        <dbReference type="Pfam" id="PF06724"/>
    </source>
</evidence>
<protein>
    <submittedName>
        <fullName evidence="3">DUF1206 domain-containing protein</fullName>
    </submittedName>
</protein>
<dbReference type="Pfam" id="PF06724">
    <property type="entry name" value="DUF1206"/>
    <property type="match status" value="3"/>
</dbReference>
<organism evidence="3 4">
    <name type="scientific">Pacificimonas pallii</name>
    <dbReference type="NCBI Taxonomy" id="2827236"/>
    <lineage>
        <taxon>Bacteria</taxon>
        <taxon>Pseudomonadati</taxon>
        <taxon>Pseudomonadota</taxon>
        <taxon>Alphaproteobacteria</taxon>
        <taxon>Sphingomonadales</taxon>
        <taxon>Sphingosinicellaceae</taxon>
        <taxon>Pacificimonas</taxon>
    </lineage>
</organism>
<feature type="transmembrane region" description="Helical" evidence="1">
    <location>
        <begin position="134"/>
        <end position="154"/>
    </location>
</feature>
<dbReference type="Proteomes" id="UP000722336">
    <property type="component" value="Unassembled WGS sequence"/>
</dbReference>
<keyword evidence="4" id="KW-1185">Reference proteome</keyword>
<feature type="transmembrane region" description="Helical" evidence="1">
    <location>
        <begin position="93"/>
        <end position="114"/>
    </location>
</feature>
<evidence type="ECO:0000256" key="1">
    <source>
        <dbReference type="SAM" id="Phobius"/>
    </source>
</evidence>
<keyword evidence="1" id="KW-0812">Transmembrane</keyword>
<name>A0ABS6SC90_9SPHN</name>
<gene>
    <name evidence="3" type="ORF">KCG44_04450</name>
</gene>
<evidence type="ECO:0000313" key="3">
    <source>
        <dbReference type="EMBL" id="MBV7256032.1"/>
    </source>
</evidence>
<reference evidence="3 4" key="1">
    <citation type="submission" date="2021-04" db="EMBL/GenBank/DDBJ databases">
        <authorList>
            <person name="Pira H."/>
            <person name="Risdian C."/>
            <person name="Wink J."/>
        </authorList>
    </citation>
    <scope>NUCLEOTIDE SEQUENCE [LARGE SCALE GENOMIC DNA]</scope>
    <source>
        <strain evidence="3 4">WHA3</strain>
    </source>
</reference>
<feature type="domain" description="DUF1206" evidence="2">
    <location>
        <begin position="183"/>
        <end position="249"/>
    </location>
</feature>
<keyword evidence="1" id="KW-1133">Transmembrane helix</keyword>
<feature type="transmembrane region" description="Helical" evidence="1">
    <location>
        <begin position="185"/>
        <end position="206"/>
    </location>
</feature>
<keyword evidence="1" id="KW-0472">Membrane</keyword>
<feature type="transmembrane region" description="Helical" evidence="1">
    <location>
        <begin position="12"/>
        <end position="30"/>
    </location>
</feature>
<feature type="domain" description="DUF1206" evidence="2">
    <location>
        <begin position="91"/>
        <end position="162"/>
    </location>
</feature>
<sequence length="266" mass="27502">MNRVTRLETFARIGFLARGIVYILIGYFALTSANAQGTTGILDQMKDVPLGNVILVLIGIGLLGYGVFRLFGAMANLEGESGAKGAAIRTGHAASGFAHLFLGYYAISGVFGSGGAGGSGSGGGSGEAASMVSSLPGGTALLVIIGIGLALAGLNQLKKAVTAKFMSRLDADAPPRVKIIGQAGYAARFVVFVVLGWQVITAATSSNAAQIGGFGDVLSSLRDTQWLYIAVALGFIMFGVFSLVMARYRRIRNEDVIERLKAEAAA</sequence>
<comment type="caution">
    <text evidence="3">The sequence shown here is derived from an EMBL/GenBank/DDBJ whole genome shotgun (WGS) entry which is preliminary data.</text>
</comment>
<dbReference type="EMBL" id="JAGSPA010000001">
    <property type="protein sequence ID" value="MBV7256032.1"/>
    <property type="molecule type" value="Genomic_DNA"/>
</dbReference>
<proteinExistence type="predicted"/>
<feature type="domain" description="DUF1206" evidence="2">
    <location>
        <begin position="13"/>
        <end position="73"/>
    </location>
</feature>
<feature type="transmembrane region" description="Helical" evidence="1">
    <location>
        <begin position="226"/>
        <end position="246"/>
    </location>
</feature>
<accession>A0ABS6SC90</accession>